<reference evidence="1 2" key="1">
    <citation type="submission" date="2018-12" db="EMBL/GenBank/DDBJ databases">
        <authorList>
            <consortium name="Pathogen Informatics"/>
        </authorList>
    </citation>
    <scope>NUCLEOTIDE SEQUENCE [LARGE SCALE GENOMIC DNA]</scope>
    <source>
        <strain evidence="1 2">NCTC12967</strain>
    </source>
</reference>
<protein>
    <submittedName>
        <fullName evidence="1">Uncharacterized protein</fullName>
    </submittedName>
</protein>
<accession>A0A3N4DKT6</accession>
<gene>
    <name evidence="1" type="ORF">NCTC12967_00796</name>
</gene>
<name>A0A3N4DKT6_9ACTN</name>
<proteinExistence type="predicted"/>
<dbReference type="Proteomes" id="UP000273044">
    <property type="component" value="Chromosome"/>
</dbReference>
<keyword evidence="2" id="KW-1185">Reference proteome</keyword>
<evidence type="ECO:0000313" key="1">
    <source>
        <dbReference type="EMBL" id="VEH69526.1"/>
    </source>
</evidence>
<sequence>MGPVDGANRGLKFSRRPGDGELFTCFFYDNPGFVVTPSSRHEEVSAVVQEAVDRGVELWQINLPLTPDGIRHPTTRRLVF</sequence>
<dbReference type="EMBL" id="LR134406">
    <property type="protein sequence ID" value="VEH69526.1"/>
    <property type="molecule type" value="Genomic_DNA"/>
</dbReference>
<dbReference type="AlphaFoldDB" id="A0A3N4DKT6"/>
<organism evidence="1 2">
    <name type="scientific">Arachnia propionica</name>
    <dbReference type="NCBI Taxonomy" id="1750"/>
    <lineage>
        <taxon>Bacteria</taxon>
        <taxon>Bacillati</taxon>
        <taxon>Actinomycetota</taxon>
        <taxon>Actinomycetes</taxon>
        <taxon>Propionibacteriales</taxon>
        <taxon>Propionibacteriaceae</taxon>
        <taxon>Arachnia</taxon>
    </lineage>
</organism>
<evidence type="ECO:0000313" key="2">
    <source>
        <dbReference type="Proteomes" id="UP000273044"/>
    </source>
</evidence>